<evidence type="ECO:0000256" key="1">
    <source>
        <dbReference type="SAM" id="Phobius"/>
    </source>
</evidence>
<gene>
    <name evidence="2" type="ORF">HY29_05215</name>
</gene>
<keyword evidence="1" id="KW-0812">Transmembrane</keyword>
<keyword evidence="3" id="KW-1185">Reference proteome</keyword>
<proteinExistence type="predicted"/>
<reference evidence="2 3" key="1">
    <citation type="journal article" date="2014" name="Antonie Van Leeuwenhoek">
        <title>Hyphomonas beringensis sp. nov. and Hyphomonas chukchiensis sp. nov., isolated from surface seawater of the Bering Sea and Chukchi Sea.</title>
        <authorList>
            <person name="Li C."/>
            <person name="Lai Q."/>
            <person name="Li G."/>
            <person name="Dong C."/>
            <person name="Wang J."/>
            <person name="Liao Y."/>
            <person name="Shao Z."/>
        </authorList>
    </citation>
    <scope>NUCLEOTIDE SEQUENCE [LARGE SCALE GENOMIC DNA]</scope>
    <source>
        <strain evidence="2 3">25B14_1</strain>
    </source>
</reference>
<keyword evidence="1" id="KW-1133">Transmembrane helix</keyword>
<comment type="caution">
    <text evidence="2">The sequence shown here is derived from an EMBL/GenBank/DDBJ whole genome shotgun (WGS) entry which is preliminary data.</text>
</comment>
<dbReference type="AlphaFoldDB" id="A0A062U2G4"/>
<name>A0A062U2G4_9PROT</name>
<feature type="transmembrane region" description="Helical" evidence="1">
    <location>
        <begin position="42"/>
        <end position="58"/>
    </location>
</feature>
<evidence type="ECO:0008006" key="4">
    <source>
        <dbReference type="Google" id="ProtNLM"/>
    </source>
</evidence>
<evidence type="ECO:0000313" key="3">
    <source>
        <dbReference type="Proteomes" id="UP000027037"/>
    </source>
</evidence>
<feature type="transmembrane region" description="Helical" evidence="1">
    <location>
        <begin position="15"/>
        <end position="36"/>
    </location>
</feature>
<dbReference type="STRING" id="1280946.HY29_05215"/>
<dbReference type="EMBL" id="AWFF01000076">
    <property type="protein sequence ID" value="KCZ51938.1"/>
    <property type="molecule type" value="Genomic_DNA"/>
</dbReference>
<protein>
    <recommendedName>
        <fullName evidence="4">Transmembrane protein (PGPGW)</fullName>
    </recommendedName>
</protein>
<organism evidence="2 3">
    <name type="scientific">Hyphomonas beringensis</name>
    <dbReference type="NCBI Taxonomy" id="1280946"/>
    <lineage>
        <taxon>Bacteria</taxon>
        <taxon>Pseudomonadati</taxon>
        <taxon>Pseudomonadota</taxon>
        <taxon>Alphaproteobacteria</taxon>
        <taxon>Hyphomonadales</taxon>
        <taxon>Hyphomonadaceae</taxon>
        <taxon>Hyphomonas</taxon>
    </lineage>
</organism>
<sequence>MTEQVQNSPRKRVSVWRVSLAGTGVLLLILSVPIAILTPFPFIPIGVGIGVAGAALLARNSRQGKQWMARQINRHPRLDRMAPHWLKTLILGGDNV</sequence>
<evidence type="ECO:0000313" key="2">
    <source>
        <dbReference type="EMBL" id="KCZ51938.1"/>
    </source>
</evidence>
<dbReference type="Proteomes" id="UP000027037">
    <property type="component" value="Unassembled WGS sequence"/>
</dbReference>
<accession>A0A062U2G4</accession>
<keyword evidence="1" id="KW-0472">Membrane</keyword>